<dbReference type="Gene3D" id="3.30.830.10">
    <property type="entry name" value="Metalloenzyme, LuxS/M16 peptidase-like"/>
    <property type="match status" value="4"/>
</dbReference>
<evidence type="ECO:0000313" key="3">
    <source>
        <dbReference type="Proteomes" id="UP000235005"/>
    </source>
</evidence>
<dbReference type="SUPFAM" id="SSF63411">
    <property type="entry name" value="LuxS/MPP-like metallohydrolase"/>
    <property type="match status" value="4"/>
</dbReference>
<reference evidence="2 3" key="1">
    <citation type="submission" date="2018-01" db="EMBL/GenBank/DDBJ databases">
        <title>The draft genome sequence of Halioglobus lutimaris HF004.</title>
        <authorList>
            <person name="Du Z.-J."/>
            <person name="Shi M.-J."/>
        </authorList>
    </citation>
    <scope>NUCLEOTIDE SEQUENCE [LARGE SCALE GENOMIC DNA]</scope>
    <source>
        <strain evidence="2 3">HF004</strain>
    </source>
</reference>
<dbReference type="AlphaFoldDB" id="A0A2N5X3G3"/>
<dbReference type="InterPro" id="IPR011249">
    <property type="entry name" value="Metalloenz_LuxS/M16"/>
</dbReference>
<dbReference type="GO" id="GO:0046872">
    <property type="term" value="F:metal ion binding"/>
    <property type="evidence" value="ECO:0007669"/>
    <property type="project" value="InterPro"/>
</dbReference>
<name>A0A2N5X3G3_9GAMM</name>
<protein>
    <submittedName>
        <fullName evidence="2">Peptidase M16</fullName>
    </submittedName>
</protein>
<feature type="domain" description="Peptidase M16C associated" evidence="1">
    <location>
        <begin position="468"/>
        <end position="715"/>
    </location>
</feature>
<organism evidence="2 3">
    <name type="scientific">Pseudohalioglobus lutimaris</name>
    <dbReference type="NCBI Taxonomy" id="1737061"/>
    <lineage>
        <taxon>Bacteria</taxon>
        <taxon>Pseudomonadati</taxon>
        <taxon>Pseudomonadota</taxon>
        <taxon>Gammaproteobacteria</taxon>
        <taxon>Cellvibrionales</taxon>
        <taxon>Halieaceae</taxon>
        <taxon>Pseudohalioglobus</taxon>
    </lineage>
</organism>
<dbReference type="Pfam" id="PF08367">
    <property type="entry name" value="M16C_assoc"/>
    <property type="match status" value="1"/>
</dbReference>
<dbReference type="PANTHER" id="PTHR43016">
    <property type="entry name" value="PRESEQUENCE PROTEASE"/>
    <property type="match status" value="1"/>
</dbReference>
<accession>A0A2N5X3G3</accession>
<dbReference type="Pfam" id="PF00675">
    <property type="entry name" value="Peptidase_M16"/>
    <property type="match status" value="1"/>
</dbReference>
<comment type="caution">
    <text evidence="2">The sequence shown here is derived from an EMBL/GenBank/DDBJ whole genome shotgun (WGS) entry which is preliminary data.</text>
</comment>
<dbReference type="FunFam" id="3.30.830.10:FF:000011">
    <property type="entry name" value="Presequence protease, mitochondrial"/>
    <property type="match status" value="1"/>
</dbReference>
<dbReference type="OrthoDB" id="9762027at2"/>
<gene>
    <name evidence="2" type="ORF">C0039_10365</name>
</gene>
<dbReference type="RefSeq" id="WP_076001183.1">
    <property type="nucleotide sequence ID" value="NZ_PKUS01000010.1"/>
</dbReference>
<dbReference type="InterPro" id="IPR011765">
    <property type="entry name" value="Pept_M16_N"/>
</dbReference>
<dbReference type="Pfam" id="PF22516">
    <property type="entry name" value="PreP_C"/>
    <property type="match status" value="1"/>
</dbReference>
<sequence length="979" mass="108665">MTMPLPEAHSAFEPVRQQRVESLNLEVQEFRHRETGAMHYHLAADNRENVFLVALRTVPEDSTGVAHILEHTALCGSERYPVRDPFFMMLRRSLNTFMNAFTSSDWTAYPFASQNRKDFNNLLEVYLDAVFFSRLDPLDFAQEGHRVEFAEANNPQSELQFKGVVFNEMKGAMSSVPSVLWGKLCEHLFPTTTYHFNSGGEPENIPDLTYEQLVAFYRSHYHPSNAIFMTYGDITAAEHQQTFEERALHRFQRQDLRIQVPPEQHLPAPIRASDHYAYDESDDTANKTHLVIGWMLGESSDLEQMLEAQLLSSVLLENSGSPLQHALETTDLGQSPSPLCGLEDSMREMVFVCGIEGSEAEHADALEEMVLSVLNDVAENGIGEDRLQAVLHQLELHQREVSGDGYPYGLQLILQALGCATHYSDPIAVLNLDPVIETLRERIEDPDYIKRLARKLLLENPHRVTLVMEPDSDLSARRLQQEAKRLEAIKAAMDADQKAATVALAADLVARQQQVDDESILPKVELSDVPASMPELEFAEHGDGPLPLTTYGQGTNGLVYQQLVTPLPRLSEEQQAILPLYTSFLTELGLGAESYREAQHRQSAEVGSIHAFTSLRGKVDDAQSVQGKFILSSKALLRNTMQQAQLMADTLHTVRFDETERIRELVSQQRARRDQSVTGNGHGLAMAAACAGMSPLARLNHQLSGLAGIRQLRQLDDSLADSAEASRFAATLAEVHQQVSAMPGQLLAVAEPEAMTQVKDAAAKAWAARAAADASVFQLDAVKESRAEFWVANTQVNFCARAYPTVPVEHPDAAALTVLGGFLRNGYLHRAIREQGGAYGGGASQDSSIGAFRFYSYRDPRLEDTLADFDASISWLLEERHEARALEESILGVIGSLDKPGSPAGEAKQHFHNRLFGRTHAQREAFRQQVLAVSLEDLRRVGQTYLQAERASTAVVSNAAQLEANAALCERLMLKVEKL</sequence>
<proteinExistence type="predicted"/>
<dbReference type="InterPro" id="IPR007863">
    <property type="entry name" value="Peptidase_M16_C"/>
</dbReference>
<evidence type="ECO:0000259" key="1">
    <source>
        <dbReference type="SMART" id="SM01264"/>
    </source>
</evidence>
<dbReference type="Proteomes" id="UP000235005">
    <property type="component" value="Unassembled WGS sequence"/>
</dbReference>
<dbReference type="PANTHER" id="PTHR43016:SF13">
    <property type="entry name" value="PRESEQUENCE PROTEASE, MITOCHONDRIAL"/>
    <property type="match status" value="1"/>
</dbReference>
<dbReference type="InterPro" id="IPR013578">
    <property type="entry name" value="Peptidase_M16C_assoc"/>
</dbReference>
<dbReference type="InterPro" id="IPR055130">
    <property type="entry name" value="PreP_C"/>
</dbReference>
<dbReference type="Pfam" id="PF05193">
    <property type="entry name" value="Peptidase_M16_C"/>
    <property type="match status" value="1"/>
</dbReference>
<dbReference type="SMART" id="SM01264">
    <property type="entry name" value="M16C_associated"/>
    <property type="match status" value="1"/>
</dbReference>
<keyword evidence="3" id="KW-1185">Reference proteome</keyword>
<dbReference type="GO" id="GO:0006508">
    <property type="term" value="P:proteolysis"/>
    <property type="evidence" value="ECO:0007669"/>
    <property type="project" value="InterPro"/>
</dbReference>
<evidence type="ECO:0000313" key="2">
    <source>
        <dbReference type="EMBL" id="PLW69013.1"/>
    </source>
</evidence>
<dbReference type="EMBL" id="PKUS01000010">
    <property type="protein sequence ID" value="PLW69013.1"/>
    <property type="molecule type" value="Genomic_DNA"/>
</dbReference>